<dbReference type="PANTHER" id="PTHR18964">
    <property type="entry name" value="ROK (REPRESSOR, ORF, KINASE) FAMILY"/>
    <property type="match status" value="1"/>
</dbReference>
<comment type="similarity">
    <text evidence="1">Belongs to the ROK (NagC/XylR) family.</text>
</comment>
<gene>
    <name evidence="3" type="ORF">GCM10023224_19930</name>
</gene>
<dbReference type="InterPro" id="IPR036388">
    <property type="entry name" value="WH-like_DNA-bd_sf"/>
</dbReference>
<protein>
    <submittedName>
        <fullName evidence="3">ROK family transcriptional regulator</fullName>
    </submittedName>
</protein>
<dbReference type="EMBL" id="BAABIK010000009">
    <property type="protein sequence ID" value="GAA4938682.1"/>
    <property type="molecule type" value="Genomic_DNA"/>
</dbReference>
<dbReference type="InterPro" id="IPR000600">
    <property type="entry name" value="ROK"/>
</dbReference>
<sequence>MEPRSVSTPRHRTARGRRTEDEGGRGGHMRDMRVGPTGFHDVRETNLGVVLRAVRTLAPCSRAAVAAATGLNKTTVSSLVADLIARSLLRETGESAERRVGRPGVMLALDDRTIAAIGVEVNVDYLSVVAVDLLERDLVTRHIPFDARSAGPDACAHRIVSAVSEVAAAPALRRRSVIGLSVAVPGLVDSPNGVVTRAPNLAWLGTPLRSRIEELMDRAGAAPVPVLVDNDANLGAVAEYRGGHLAHTADLVYITGEVGIGAGVLMNGELMRGSAGFAGEIGHVRMVEDGPECGCGRRGCLEALAGIEAILRAALPDRFPGGALSRADLADLVETAVERAAAEDTVAVEALDTAGAWLGRGAAMLVNLVNPGAVVLGGYFVPLAPWLLPACRAAVRELAFAPGAGGCAVETSELGLTAAARGGAVAMVDAMESGRLPLPAPPKDGGAAAADEGAS</sequence>
<keyword evidence="4" id="KW-1185">Reference proteome</keyword>
<dbReference type="Gene3D" id="1.10.10.10">
    <property type="entry name" value="Winged helix-like DNA-binding domain superfamily/Winged helix DNA-binding domain"/>
    <property type="match status" value="1"/>
</dbReference>
<comment type="caution">
    <text evidence="3">The sequence shown here is derived from an EMBL/GenBank/DDBJ whole genome shotgun (WGS) entry which is preliminary data.</text>
</comment>
<evidence type="ECO:0000256" key="2">
    <source>
        <dbReference type="SAM" id="MobiDB-lite"/>
    </source>
</evidence>
<dbReference type="Proteomes" id="UP001499993">
    <property type="component" value="Unassembled WGS sequence"/>
</dbReference>
<dbReference type="PANTHER" id="PTHR18964:SF149">
    <property type="entry name" value="BIFUNCTIONAL UDP-N-ACETYLGLUCOSAMINE 2-EPIMERASE_N-ACETYLMANNOSAMINE KINASE"/>
    <property type="match status" value="1"/>
</dbReference>
<evidence type="ECO:0000256" key="1">
    <source>
        <dbReference type="ARBA" id="ARBA00006479"/>
    </source>
</evidence>
<feature type="compositionally biased region" description="Low complexity" evidence="2">
    <location>
        <begin position="443"/>
        <end position="455"/>
    </location>
</feature>
<dbReference type="InterPro" id="IPR043129">
    <property type="entry name" value="ATPase_NBD"/>
</dbReference>
<dbReference type="InterPro" id="IPR036390">
    <property type="entry name" value="WH_DNA-bd_sf"/>
</dbReference>
<feature type="compositionally biased region" description="Basic and acidic residues" evidence="2">
    <location>
        <begin position="17"/>
        <end position="33"/>
    </location>
</feature>
<accession>A0ABP9GDX9</accession>
<evidence type="ECO:0000313" key="3">
    <source>
        <dbReference type="EMBL" id="GAA4938682.1"/>
    </source>
</evidence>
<reference evidence="4" key="1">
    <citation type="journal article" date="2019" name="Int. J. Syst. Evol. Microbiol.">
        <title>The Global Catalogue of Microorganisms (GCM) 10K type strain sequencing project: providing services to taxonomists for standard genome sequencing and annotation.</title>
        <authorList>
            <consortium name="The Broad Institute Genomics Platform"/>
            <consortium name="The Broad Institute Genome Sequencing Center for Infectious Disease"/>
            <person name="Wu L."/>
            <person name="Ma J."/>
        </authorList>
    </citation>
    <scope>NUCLEOTIDE SEQUENCE [LARGE SCALE GENOMIC DNA]</scope>
    <source>
        <strain evidence="4">JCM 18123</strain>
    </source>
</reference>
<feature type="region of interest" description="Disordered" evidence="2">
    <location>
        <begin position="435"/>
        <end position="455"/>
    </location>
</feature>
<dbReference type="Gene3D" id="3.30.420.40">
    <property type="match status" value="2"/>
</dbReference>
<dbReference type="Pfam" id="PF00480">
    <property type="entry name" value="ROK"/>
    <property type="match status" value="1"/>
</dbReference>
<evidence type="ECO:0000313" key="4">
    <source>
        <dbReference type="Proteomes" id="UP001499993"/>
    </source>
</evidence>
<dbReference type="SUPFAM" id="SSF53067">
    <property type="entry name" value="Actin-like ATPase domain"/>
    <property type="match status" value="1"/>
</dbReference>
<proteinExistence type="inferred from homology"/>
<organism evidence="3 4">
    <name type="scientific">Streptomonospora halophila</name>
    <dbReference type="NCBI Taxonomy" id="427369"/>
    <lineage>
        <taxon>Bacteria</taxon>
        <taxon>Bacillati</taxon>
        <taxon>Actinomycetota</taxon>
        <taxon>Actinomycetes</taxon>
        <taxon>Streptosporangiales</taxon>
        <taxon>Nocardiopsidaceae</taxon>
        <taxon>Streptomonospora</taxon>
    </lineage>
</organism>
<name>A0ABP9GDX9_9ACTN</name>
<dbReference type="CDD" id="cd24076">
    <property type="entry name" value="ASKHA_ATPase_ROK_BsXylR-like"/>
    <property type="match status" value="1"/>
</dbReference>
<dbReference type="SUPFAM" id="SSF46785">
    <property type="entry name" value="Winged helix' DNA-binding domain"/>
    <property type="match status" value="1"/>
</dbReference>
<feature type="region of interest" description="Disordered" evidence="2">
    <location>
        <begin position="1"/>
        <end position="38"/>
    </location>
</feature>